<dbReference type="RefSeq" id="WP_184192723.1">
    <property type="nucleotide sequence ID" value="NZ_JACHGW010000001.1"/>
</dbReference>
<dbReference type="Gene3D" id="3.30.360.10">
    <property type="entry name" value="Dihydrodipicolinate Reductase, domain 2"/>
    <property type="match status" value="1"/>
</dbReference>
<dbReference type="PANTHER" id="PTHR43818:SF5">
    <property type="entry name" value="OXIDOREDUCTASE FAMILY PROTEIN"/>
    <property type="match status" value="1"/>
</dbReference>
<protein>
    <submittedName>
        <fullName evidence="3">Putative dehydrogenase</fullName>
    </submittedName>
</protein>
<organism evidence="3 4">
    <name type="scientific">Armatimonas rosea</name>
    <dbReference type="NCBI Taxonomy" id="685828"/>
    <lineage>
        <taxon>Bacteria</taxon>
        <taxon>Bacillati</taxon>
        <taxon>Armatimonadota</taxon>
        <taxon>Armatimonadia</taxon>
        <taxon>Armatimonadales</taxon>
        <taxon>Armatimonadaceae</taxon>
        <taxon>Armatimonas</taxon>
    </lineage>
</organism>
<dbReference type="InterPro" id="IPR043906">
    <property type="entry name" value="Gfo/Idh/MocA_OxRdtase_bact_C"/>
</dbReference>
<proteinExistence type="predicted"/>
<dbReference type="SUPFAM" id="SSF55347">
    <property type="entry name" value="Glyceraldehyde-3-phosphate dehydrogenase-like, C-terminal domain"/>
    <property type="match status" value="1"/>
</dbReference>
<comment type="caution">
    <text evidence="3">The sequence shown here is derived from an EMBL/GenBank/DDBJ whole genome shotgun (WGS) entry which is preliminary data.</text>
</comment>
<reference evidence="3 4" key="1">
    <citation type="submission" date="2020-08" db="EMBL/GenBank/DDBJ databases">
        <title>Genomic Encyclopedia of Type Strains, Phase IV (KMG-IV): sequencing the most valuable type-strain genomes for metagenomic binning, comparative biology and taxonomic classification.</title>
        <authorList>
            <person name="Goeker M."/>
        </authorList>
    </citation>
    <scope>NUCLEOTIDE SEQUENCE [LARGE SCALE GENOMIC DNA]</scope>
    <source>
        <strain evidence="3 4">DSM 23562</strain>
    </source>
</reference>
<accession>A0A7W9SMV8</accession>
<dbReference type="InterPro" id="IPR036291">
    <property type="entry name" value="NAD(P)-bd_dom_sf"/>
</dbReference>
<dbReference type="Pfam" id="PF19051">
    <property type="entry name" value="GFO_IDH_MocA_C2"/>
    <property type="match status" value="1"/>
</dbReference>
<name>A0A7W9SMV8_ARMRO</name>
<keyword evidence="4" id="KW-1185">Reference proteome</keyword>
<dbReference type="Proteomes" id="UP000520814">
    <property type="component" value="Unassembled WGS sequence"/>
</dbReference>
<dbReference type="GO" id="GO:0000166">
    <property type="term" value="F:nucleotide binding"/>
    <property type="evidence" value="ECO:0007669"/>
    <property type="project" value="InterPro"/>
</dbReference>
<evidence type="ECO:0000259" key="1">
    <source>
        <dbReference type="Pfam" id="PF01408"/>
    </source>
</evidence>
<dbReference type="EMBL" id="JACHGW010000001">
    <property type="protein sequence ID" value="MBB6049104.1"/>
    <property type="molecule type" value="Genomic_DNA"/>
</dbReference>
<dbReference type="Gene3D" id="3.40.50.720">
    <property type="entry name" value="NAD(P)-binding Rossmann-like Domain"/>
    <property type="match status" value="1"/>
</dbReference>
<dbReference type="PANTHER" id="PTHR43818">
    <property type="entry name" value="BCDNA.GH03377"/>
    <property type="match status" value="1"/>
</dbReference>
<dbReference type="InterPro" id="IPR050463">
    <property type="entry name" value="Gfo/Idh/MocA_oxidrdct_glycsds"/>
</dbReference>
<feature type="domain" description="Gfo/Idh/MocA-like oxidoreductase bacterial type C-terminal" evidence="2">
    <location>
        <begin position="176"/>
        <end position="230"/>
    </location>
</feature>
<dbReference type="SUPFAM" id="SSF51735">
    <property type="entry name" value="NAD(P)-binding Rossmann-fold domains"/>
    <property type="match status" value="1"/>
</dbReference>
<dbReference type="InterPro" id="IPR000683">
    <property type="entry name" value="Gfo/Idh/MocA-like_OxRdtase_N"/>
</dbReference>
<dbReference type="Pfam" id="PF01408">
    <property type="entry name" value="GFO_IDH_MocA"/>
    <property type="match status" value="1"/>
</dbReference>
<dbReference type="AlphaFoldDB" id="A0A7W9SMV8"/>
<evidence type="ECO:0000313" key="4">
    <source>
        <dbReference type="Proteomes" id="UP000520814"/>
    </source>
</evidence>
<evidence type="ECO:0000259" key="2">
    <source>
        <dbReference type="Pfam" id="PF19051"/>
    </source>
</evidence>
<evidence type="ECO:0000313" key="3">
    <source>
        <dbReference type="EMBL" id="MBB6049104.1"/>
    </source>
</evidence>
<feature type="domain" description="Gfo/Idh/MocA-like oxidoreductase N-terminal" evidence="1">
    <location>
        <begin position="16"/>
        <end position="136"/>
    </location>
</feature>
<sequence length="410" mass="45588">MEFNRIQGANNRIVLGLIGCGGMGAANMRNLMGKDGVEVAALCDVDTSRMGGDIADVEKKYGRKPEIFRDYRKMLERKDIDAIIVGTPDHWHALNLIHTVEAGKDAYCEKPISHNLVEARTMAKAVAHHKKIVQVGTWQRSGKEFTDAISFVRNNKLGSKIVLVRAWRTDGSQVGNDKPSAPPATLDYDMWIGPAAMTPYAPNHVHGNWRWFLNTGTGMTGDWGVHMLDIALLGMSATNQDLVMPHSVSAYGGKLAFPTDGRTAPDTVEAIFHFKNPDFIMTWSTGRDYPDKPDCGVEFVAADGKFVRVWRGGWSVHAPNGELIPKEGSPAVNDHWQNWLDGVRTRTQTRSSLASMAQTTAVCHLANIAYLCGETVHFDKTKMDLVGNTGRNTTSYWREYRKPWKLPTYK</sequence>
<gene>
    <name evidence="3" type="ORF">HNQ39_000866</name>
</gene>